<comment type="caution">
    <text evidence="20">The sequence shown here is derived from an EMBL/GenBank/DDBJ whole genome shotgun (WGS) entry which is preliminary data.</text>
</comment>
<dbReference type="Proteomes" id="UP000533469">
    <property type="component" value="Unassembled WGS sequence"/>
</dbReference>
<feature type="transmembrane region" description="Helical" evidence="19">
    <location>
        <begin position="156"/>
        <end position="179"/>
    </location>
</feature>
<evidence type="ECO:0000256" key="5">
    <source>
        <dbReference type="ARBA" id="ARBA00013200"/>
    </source>
</evidence>
<evidence type="ECO:0000256" key="1">
    <source>
        <dbReference type="ARBA" id="ARBA00001946"/>
    </source>
</evidence>
<comment type="function">
    <text evidence="14 19">Joins adenosylcobinamide-GDP and alpha-ribazole to generate adenosylcobalamin (Ado-cobalamin). Also synthesizes adenosylcobalamin 5'-phosphate from adenosylcobinamide-GDP and alpha-ribazole 5'-phosphate.</text>
</comment>
<protein>
    <recommendedName>
        <fullName evidence="6 19">Adenosylcobinamide-GDP ribazoletransferase</fullName>
        <ecNumber evidence="5 19">2.7.8.26</ecNumber>
    </recommendedName>
    <alternativeName>
        <fullName evidence="16 19">Cobalamin synthase</fullName>
    </alternativeName>
    <alternativeName>
        <fullName evidence="15 19">Cobalamin-5'-phosphate synthase</fullName>
    </alternativeName>
</protein>
<evidence type="ECO:0000256" key="19">
    <source>
        <dbReference type="HAMAP-Rule" id="MF_00719"/>
    </source>
</evidence>
<dbReference type="EC" id="2.7.8.26" evidence="5 19"/>
<comment type="catalytic activity">
    <reaction evidence="18 19">
        <text>alpha-ribazole 5'-phosphate + adenosylcob(III)inamide-GDP = adenosylcob(III)alamin 5'-phosphate + GMP + H(+)</text>
        <dbReference type="Rhea" id="RHEA:23560"/>
        <dbReference type="ChEBI" id="CHEBI:15378"/>
        <dbReference type="ChEBI" id="CHEBI:57918"/>
        <dbReference type="ChEBI" id="CHEBI:58115"/>
        <dbReference type="ChEBI" id="CHEBI:60487"/>
        <dbReference type="ChEBI" id="CHEBI:60493"/>
        <dbReference type="EC" id="2.7.8.26"/>
    </reaction>
</comment>
<evidence type="ECO:0000256" key="7">
    <source>
        <dbReference type="ARBA" id="ARBA00022475"/>
    </source>
</evidence>
<dbReference type="RefSeq" id="WP_246339782.1">
    <property type="nucleotide sequence ID" value="NZ_JACICD010000001.1"/>
</dbReference>
<evidence type="ECO:0000313" key="20">
    <source>
        <dbReference type="EMBL" id="MBB3770054.1"/>
    </source>
</evidence>
<evidence type="ECO:0000256" key="14">
    <source>
        <dbReference type="ARBA" id="ARBA00025228"/>
    </source>
</evidence>
<evidence type="ECO:0000256" key="10">
    <source>
        <dbReference type="ARBA" id="ARBA00022692"/>
    </source>
</evidence>
<dbReference type="HAMAP" id="MF_00719">
    <property type="entry name" value="CobS"/>
    <property type="match status" value="1"/>
</dbReference>
<evidence type="ECO:0000256" key="8">
    <source>
        <dbReference type="ARBA" id="ARBA00022573"/>
    </source>
</evidence>
<comment type="pathway">
    <text evidence="3 19">Cofactor biosynthesis; adenosylcobalamin biosynthesis; adenosylcobalamin from cob(II)yrinate a,c-diamide: step 7/7.</text>
</comment>
<evidence type="ECO:0000256" key="4">
    <source>
        <dbReference type="ARBA" id="ARBA00010561"/>
    </source>
</evidence>
<evidence type="ECO:0000313" key="21">
    <source>
        <dbReference type="Proteomes" id="UP000533469"/>
    </source>
</evidence>
<keyword evidence="9 19" id="KW-0808">Transferase</keyword>
<dbReference type="InterPro" id="IPR003805">
    <property type="entry name" value="CobS"/>
</dbReference>
<dbReference type="GO" id="GO:0009236">
    <property type="term" value="P:cobalamin biosynthetic process"/>
    <property type="evidence" value="ECO:0007669"/>
    <property type="project" value="UniProtKB-UniRule"/>
</dbReference>
<evidence type="ECO:0000256" key="16">
    <source>
        <dbReference type="ARBA" id="ARBA00032853"/>
    </source>
</evidence>
<evidence type="ECO:0000256" key="18">
    <source>
        <dbReference type="ARBA" id="ARBA00049504"/>
    </source>
</evidence>
<dbReference type="NCBIfam" id="TIGR00317">
    <property type="entry name" value="cobS"/>
    <property type="match status" value="1"/>
</dbReference>
<feature type="transmembrane region" description="Helical" evidence="19">
    <location>
        <begin position="127"/>
        <end position="150"/>
    </location>
</feature>
<keyword evidence="10 19" id="KW-0812">Transmembrane</keyword>
<evidence type="ECO:0000256" key="11">
    <source>
        <dbReference type="ARBA" id="ARBA00022842"/>
    </source>
</evidence>
<reference evidence="20 21" key="1">
    <citation type="submission" date="2020-08" db="EMBL/GenBank/DDBJ databases">
        <title>Genomic Encyclopedia of Type Strains, Phase IV (KMG-IV): sequencing the most valuable type-strain genomes for metagenomic binning, comparative biology and taxonomic classification.</title>
        <authorList>
            <person name="Goeker M."/>
        </authorList>
    </citation>
    <scope>NUCLEOTIDE SEQUENCE [LARGE SCALE GENOMIC DNA]</scope>
    <source>
        <strain evidence="20 21">DSM 5895</strain>
    </source>
</reference>
<evidence type="ECO:0000256" key="2">
    <source>
        <dbReference type="ARBA" id="ARBA00004651"/>
    </source>
</evidence>
<dbReference type="AlphaFoldDB" id="A0A839YZW4"/>
<keyword evidence="8 19" id="KW-0169">Cobalamin biosynthesis</keyword>
<evidence type="ECO:0000256" key="9">
    <source>
        <dbReference type="ARBA" id="ARBA00022679"/>
    </source>
</evidence>
<comment type="similarity">
    <text evidence="4 19">Belongs to the CobS family.</text>
</comment>
<keyword evidence="11 19" id="KW-0460">Magnesium</keyword>
<dbReference type="GO" id="GO:0005886">
    <property type="term" value="C:plasma membrane"/>
    <property type="evidence" value="ECO:0007669"/>
    <property type="project" value="UniProtKB-SubCell"/>
</dbReference>
<sequence>MPIPMLGPGLGQMLRDTPGDVPAALRFLSRLPIPPLPFERPWDEGRELGQMAPAFAVAGALIALIGALVFTLAAALGLGAFLAATLTLAALMMVTGGFHEDGLADTADALGGTTRTRRLEIMKDSRIGSFGVLALVVSFALRAGTLQALAQHGVPAVAGALVAALSLSRVGALAMLAALPPARAEGLSRRAGRPAGMALAVGLAVAFAIAAVAVVPSLGAGALLGGLLLAAAGFFALVRLARAQFGGQTGDVAGAAVLVVEIAFLTGLLILSRHP</sequence>
<feature type="transmembrane region" description="Helical" evidence="19">
    <location>
        <begin position="252"/>
        <end position="271"/>
    </location>
</feature>
<feature type="transmembrane region" description="Helical" evidence="19">
    <location>
        <begin position="191"/>
        <end position="214"/>
    </location>
</feature>
<evidence type="ECO:0000256" key="17">
    <source>
        <dbReference type="ARBA" id="ARBA00048623"/>
    </source>
</evidence>
<dbReference type="GO" id="GO:0051073">
    <property type="term" value="F:adenosylcobinamide-GDP ribazoletransferase activity"/>
    <property type="evidence" value="ECO:0007669"/>
    <property type="project" value="UniProtKB-UniRule"/>
</dbReference>
<keyword evidence="7 19" id="KW-1003">Cell membrane</keyword>
<dbReference type="PANTHER" id="PTHR34148:SF1">
    <property type="entry name" value="ADENOSYLCOBINAMIDE-GDP RIBAZOLETRANSFERASE"/>
    <property type="match status" value="1"/>
</dbReference>
<name>A0A839YZW4_9HYPH</name>
<organism evidence="20 21">
    <name type="scientific">Ancylobacter tetraedralis</name>
    <dbReference type="NCBI Taxonomy" id="217068"/>
    <lineage>
        <taxon>Bacteria</taxon>
        <taxon>Pseudomonadati</taxon>
        <taxon>Pseudomonadota</taxon>
        <taxon>Alphaproteobacteria</taxon>
        <taxon>Hyphomicrobiales</taxon>
        <taxon>Xanthobacteraceae</taxon>
        <taxon>Ancylobacter</taxon>
    </lineage>
</organism>
<evidence type="ECO:0000256" key="12">
    <source>
        <dbReference type="ARBA" id="ARBA00022989"/>
    </source>
</evidence>
<accession>A0A839YZW4</accession>
<keyword evidence="13 19" id="KW-0472">Membrane</keyword>
<evidence type="ECO:0000256" key="3">
    <source>
        <dbReference type="ARBA" id="ARBA00004663"/>
    </source>
</evidence>
<comment type="subcellular location">
    <subcellularLocation>
        <location evidence="2 19">Cell membrane</location>
        <topology evidence="2 19">Multi-pass membrane protein</topology>
    </subcellularLocation>
</comment>
<proteinExistence type="inferred from homology"/>
<feature type="transmembrane region" description="Helical" evidence="19">
    <location>
        <begin position="220"/>
        <end position="240"/>
    </location>
</feature>
<keyword evidence="21" id="KW-1185">Reference proteome</keyword>
<dbReference type="EMBL" id="JACICD010000001">
    <property type="protein sequence ID" value="MBB3770054.1"/>
    <property type="molecule type" value="Genomic_DNA"/>
</dbReference>
<dbReference type="GO" id="GO:0008818">
    <property type="term" value="F:cobalamin 5'-phosphate synthase activity"/>
    <property type="evidence" value="ECO:0007669"/>
    <property type="project" value="UniProtKB-UniRule"/>
</dbReference>
<dbReference type="UniPathway" id="UPA00148">
    <property type="reaction ID" value="UER00238"/>
</dbReference>
<dbReference type="Pfam" id="PF02654">
    <property type="entry name" value="CobS"/>
    <property type="match status" value="1"/>
</dbReference>
<evidence type="ECO:0000256" key="13">
    <source>
        <dbReference type="ARBA" id="ARBA00023136"/>
    </source>
</evidence>
<evidence type="ECO:0000256" key="6">
    <source>
        <dbReference type="ARBA" id="ARBA00015850"/>
    </source>
</evidence>
<dbReference type="PANTHER" id="PTHR34148">
    <property type="entry name" value="ADENOSYLCOBINAMIDE-GDP RIBAZOLETRANSFERASE"/>
    <property type="match status" value="1"/>
</dbReference>
<feature type="transmembrane region" description="Helical" evidence="19">
    <location>
        <begin position="54"/>
        <end position="83"/>
    </location>
</feature>
<comment type="catalytic activity">
    <reaction evidence="17 19">
        <text>alpha-ribazole + adenosylcob(III)inamide-GDP = adenosylcob(III)alamin + GMP + H(+)</text>
        <dbReference type="Rhea" id="RHEA:16049"/>
        <dbReference type="ChEBI" id="CHEBI:10329"/>
        <dbReference type="ChEBI" id="CHEBI:15378"/>
        <dbReference type="ChEBI" id="CHEBI:18408"/>
        <dbReference type="ChEBI" id="CHEBI:58115"/>
        <dbReference type="ChEBI" id="CHEBI:60487"/>
        <dbReference type="EC" id="2.7.8.26"/>
    </reaction>
</comment>
<gene>
    <name evidence="19" type="primary">cobS</name>
    <name evidence="20" type="ORF">FHS55_000640</name>
</gene>
<comment type="cofactor">
    <cofactor evidence="1 19">
        <name>Mg(2+)</name>
        <dbReference type="ChEBI" id="CHEBI:18420"/>
    </cofactor>
</comment>
<keyword evidence="12 19" id="KW-1133">Transmembrane helix</keyword>
<evidence type="ECO:0000256" key="15">
    <source>
        <dbReference type="ARBA" id="ARBA00032605"/>
    </source>
</evidence>